<evidence type="ECO:0000313" key="1">
    <source>
        <dbReference type="EMBL" id="KAF7391686.1"/>
    </source>
</evidence>
<dbReference type="EMBL" id="JACSDZ010000011">
    <property type="protein sequence ID" value="KAF7391686.1"/>
    <property type="molecule type" value="Genomic_DNA"/>
</dbReference>
<sequence length="96" mass="11103">METLKEVLQEINLSIGRRKIELVSILMEVDPLGRHTGFCNVMQKLGFKLIKPEEIVQSDSTVHEIMNINLDFGTLINMYFTGLILFLDIKPWTPFH</sequence>
<name>A0A834JNC8_VESGE</name>
<protein>
    <submittedName>
        <fullName evidence="1">Uncharacterized protein</fullName>
    </submittedName>
</protein>
<accession>A0A834JNC8</accession>
<reference evidence="1" key="1">
    <citation type="journal article" date="2020" name="G3 (Bethesda)">
        <title>High-Quality Assemblies for Three Invasive Social Wasps from the &lt;i&gt;Vespula&lt;/i&gt; Genus.</title>
        <authorList>
            <person name="Harrop T.W.R."/>
            <person name="Guhlin J."/>
            <person name="McLaughlin G.M."/>
            <person name="Permina E."/>
            <person name="Stockwell P."/>
            <person name="Gilligan J."/>
            <person name="Le Lec M.F."/>
            <person name="Gruber M.A.M."/>
            <person name="Quinn O."/>
            <person name="Lovegrove M."/>
            <person name="Duncan E.J."/>
            <person name="Remnant E.J."/>
            <person name="Van Eeckhoven J."/>
            <person name="Graham B."/>
            <person name="Knapp R.A."/>
            <person name="Langford K.W."/>
            <person name="Kronenberg Z."/>
            <person name="Press M.O."/>
            <person name="Eacker S.M."/>
            <person name="Wilson-Rankin E.E."/>
            <person name="Purcell J."/>
            <person name="Lester P.J."/>
            <person name="Dearden P.K."/>
        </authorList>
    </citation>
    <scope>NUCLEOTIDE SEQUENCE</scope>
    <source>
        <strain evidence="1">Linc-1</strain>
    </source>
</reference>
<comment type="caution">
    <text evidence="1">The sequence shown here is derived from an EMBL/GenBank/DDBJ whole genome shotgun (WGS) entry which is preliminary data.</text>
</comment>
<evidence type="ECO:0000313" key="2">
    <source>
        <dbReference type="Proteomes" id="UP000617340"/>
    </source>
</evidence>
<dbReference type="Proteomes" id="UP000617340">
    <property type="component" value="Unassembled WGS sequence"/>
</dbReference>
<gene>
    <name evidence="1" type="ORF">HZH68_011229</name>
</gene>
<organism evidence="1 2">
    <name type="scientific">Vespula germanica</name>
    <name type="common">German yellow jacket</name>
    <name type="synonym">Paravespula germanica</name>
    <dbReference type="NCBI Taxonomy" id="30212"/>
    <lineage>
        <taxon>Eukaryota</taxon>
        <taxon>Metazoa</taxon>
        <taxon>Ecdysozoa</taxon>
        <taxon>Arthropoda</taxon>
        <taxon>Hexapoda</taxon>
        <taxon>Insecta</taxon>
        <taxon>Pterygota</taxon>
        <taxon>Neoptera</taxon>
        <taxon>Endopterygota</taxon>
        <taxon>Hymenoptera</taxon>
        <taxon>Apocrita</taxon>
        <taxon>Aculeata</taxon>
        <taxon>Vespoidea</taxon>
        <taxon>Vespidae</taxon>
        <taxon>Vespinae</taxon>
        <taxon>Vespula</taxon>
    </lineage>
</organism>
<keyword evidence="2" id="KW-1185">Reference proteome</keyword>
<proteinExistence type="predicted"/>
<dbReference type="AlphaFoldDB" id="A0A834JNC8"/>